<protein>
    <recommendedName>
        <fullName evidence="4">Type II methyltransferase</fullName>
        <ecNumber evidence="4">2.1.1.113</ecNumber>
    </recommendedName>
    <alternativeName>
        <fullName evidence="4">N-4 cytosine-specific methyltransferase</fullName>
    </alternativeName>
</protein>
<dbReference type="GO" id="GO:0032259">
    <property type="term" value="P:methylation"/>
    <property type="evidence" value="ECO:0007669"/>
    <property type="project" value="UniProtKB-KW"/>
</dbReference>
<dbReference type="InterPro" id="IPR001091">
    <property type="entry name" value="RM_Methyltransferase"/>
</dbReference>
<dbReference type="PROSITE" id="PS00092">
    <property type="entry name" value="N6_MTASE"/>
    <property type="match status" value="1"/>
</dbReference>
<dbReference type="GO" id="GO:0015667">
    <property type="term" value="F:site-specific DNA-methyltransferase (cytosine-N4-specific) activity"/>
    <property type="evidence" value="ECO:0007669"/>
    <property type="project" value="UniProtKB-EC"/>
</dbReference>
<dbReference type="PRINTS" id="PR00508">
    <property type="entry name" value="S21N4MTFRASE"/>
</dbReference>
<dbReference type="EC" id="2.1.1.113" evidence="4"/>
<dbReference type="SUPFAM" id="SSF53335">
    <property type="entry name" value="S-adenosyl-L-methionine-dependent methyltransferases"/>
    <property type="match status" value="1"/>
</dbReference>
<name>A0A848D8F4_9EURY</name>
<evidence type="ECO:0000256" key="4">
    <source>
        <dbReference type="RuleBase" id="RU362026"/>
    </source>
</evidence>
<evidence type="ECO:0000259" key="5">
    <source>
        <dbReference type="Pfam" id="PF01555"/>
    </source>
</evidence>
<accession>A0A848D8F4</accession>
<dbReference type="GO" id="GO:0008170">
    <property type="term" value="F:N-methyltransferase activity"/>
    <property type="evidence" value="ECO:0007669"/>
    <property type="project" value="InterPro"/>
</dbReference>
<dbReference type="EMBL" id="WNEG01000078">
    <property type="protein sequence ID" value="NMG83369.1"/>
    <property type="molecule type" value="Genomic_DNA"/>
</dbReference>
<dbReference type="GO" id="GO:0009307">
    <property type="term" value="P:DNA restriction-modification system"/>
    <property type="evidence" value="ECO:0007669"/>
    <property type="project" value="UniProtKB-KW"/>
</dbReference>
<comment type="similarity">
    <text evidence="1 4">Belongs to the N(4)/N(6)-methyltransferase family.</text>
</comment>
<dbReference type="Pfam" id="PF01555">
    <property type="entry name" value="N6_N4_Mtase"/>
    <property type="match status" value="1"/>
</dbReference>
<dbReference type="Proteomes" id="UP000606580">
    <property type="component" value="Unassembled WGS sequence"/>
</dbReference>
<evidence type="ECO:0000313" key="7">
    <source>
        <dbReference type="Proteomes" id="UP000606580"/>
    </source>
</evidence>
<evidence type="ECO:0000256" key="3">
    <source>
        <dbReference type="ARBA" id="ARBA00022679"/>
    </source>
</evidence>
<keyword evidence="3" id="KW-0808">Transferase</keyword>
<dbReference type="GO" id="GO:0003677">
    <property type="term" value="F:DNA binding"/>
    <property type="evidence" value="ECO:0007669"/>
    <property type="project" value="InterPro"/>
</dbReference>
<dbReference type="InterPro" id="IPR029063">
    <property type="entry name" value="SAM-dependent_MTases_sf"/>
</dbReference>
<keyword evidence="4" id="KW-0680">Restriction system</keyword>
<dbReference type="InterPro" id="IPR002052">
    <property type="entry name" value="DNA_methylase_N6_adenine_CS"/>
</dbReference>
<evidence type="ECO:0000256" key="2">
    <source>
        <dbReference type="ARBA" id="ARBA00022603"/>
    </source>
</evidence>
<organism evidence="6 7">
    <name type="scientific">Candidatus Ethanoperedens thermophilum</name>
    <dbReference type="NCBI Taxonomy" id="2766897"/>
    <lineage>
        <taxon>Archaea</taxon>
        <taxon>Methanobacteriati</taxon>
        <taxon>Methanobacteriota</taxon>
        <taxon>Stenosarchaea group</taxon>
        <taxon>Methanomicrobia</taxon>
        <taxon>Methanosarcinales</taxon>
        <taxon>Methanosarcinales incertae sedis</taxon>
        <taxon>GOM Arc I cluster</taxon>
        <taxon>Candidatus Ethanoperedens</taxon>
    </lineage>
</organism>
<keyword evidence="4" id="KW-0949">S-adenosyl-L-methionine</keyword>
<proteinExistence type="inferred from homology"/>
<comment type="catalytic activity">
    <reaction evidence="4">
        <text>a 2'-deoxycytidine in DNA + S-adenosyl-L-methionine = an N(4)-methyl-2'-deoxycytidine in DNA + S-adenosyl-L-homocysteine + H(+)</text>
        <dbReference type="Rhea" id="RHEA:16857"/>
        <dbReference type="Rhea" id="RHEA-COMP:11369"/>
        <dbReference type="Rhea" id="RHEA-COMP:13674"/>
        <dbReference type="ChEBI" id="CHEBI:15378"/>
        <dbReference type="ChEBI" id="CHEBI:57856"/>
        <dbReference type="ChEBI" id="CHEBI:59789"/>
        <dbReference type="ChEBI" id="CHEBI:85452"/>
        <dbReference type="ChEBI" id="CHEBI:137933"/>
        <dbReference type="EC" id="2.1.1.113"/>
    </reaction>
</comment>
<feature type="domain" description="DNA methylase N-4/N-6" evidence="5">
    <location>
        <begin position="30"/>
        <end position="167"/>
    </location>
</feature>
<reference evidence="6" key="1">
    <citation type="journal article" date="2020" name="MBio">
        <title>'Candidatus Ethanoperedens,' a Thermophilic Genus of Archaea Mediating the Anaerobic Oxidation of Ethane.</title>
        <authorList>
            <person name="Hahn C.J."/>
            <person name="Laso-Perez R."/>
            <person name="Vulcano F."/>
            <person name="Vaziourakis K.M."/>
            <person name="Stokke R."/>
            <person name="Steen I.H."/>
            <person name="Teske A."/>
            <person name="Boetius A."/>
            <person name="Liebeke M."/>
            <person name="Amann R."/>
            <person name="Knittel K."/>
            <person name="Wegener G."/>
        </authorList>
    </citation>
    <scope>NUCLEOTIDE SEQUENCE</scope>
    <source>
        <strain evidence="6">GoM-Arc1-LC-WB58</strain>
    </source>
</reference>
<comment type="caution">
    <text evidence="6">The sequence shown here is derived from an EMBL/GenBank/DDBJ whole genome shotgun (WGS) entry which is preliminary data.</text>
</comment>
<evidence type="ECO:0000256" key="1">
    <source>
        <dbReference type="ARBA" id="ARBA00006594"/>
    </source>
</evidence>
<keyword evidence="2 4" id="KW-0489">Methyltransferase</keyword>
<evidence type="ECO:0000313" key="6">
    <source>
        <dbReference type="EMBL" id="NMG83369.1"/>
    </source>
</evidence>
<dbReference type="InterPro" id="IPR002941">
    <property type="entry name" value="DNA_methylase_N4/N6"/>
</dbReference>
<dbReference type="AlphaFoldDB" id="A0A848D8F4"/>
<dbReference type="Gene3D" id="3.40.50.150">
    <property type="entry name" value="Vaccinia Virus protein VP39"/>
    <property type="match status" value="1"/>
</dbReference>
<gene>
    <name evidence="6" type="ORF">GIS02_04095</name>
</gene>
<sequence>MVKPYFNSGDIQLFHDDCINVLNSLPANSVDMIFADPPYFLSNGGISCKAGKMVCVNKANWDKSQGTEKDFEFTQNWLKACRRVLKDNGTIWVSGTMHNIYQVGFALQKLNFKILNEISWFKPNAPPNLTCKYFAHAHETVLWARKHLKIPHQFNYEEMKKWNDKLSPSGKQMRTLLKNFIKESCQLSLCNSHCIKKTYCKIIKAILKLQGF</sequence>